<protein>
    <submittedName>
        <fullName evidence="1">Uncharacterized protein</fullName>
    </submittedName>
</protein>
<accession>A0A7R9DP95</accession>
<evidence type="ECO:0000313" key="1">
    <source>
        <dbReference type="EMBL" id="CAD7417417.1"/>
    </source>
</evidence>
<dbReference type="EMBL" id="OD013646">
    <property type="protein sequence ID" value="CAD7417417.1"/>
    <property type="molecule type" value="Genomic_DNA"/>
</dbReference>
<proteinExistence type="predicted"/>
<dbReference type="AlphaFoldDB" id="A0A7R9DP95"/>
<gene>
    <name evidence="1" type="ORF">TPSB3V08_LOCUS11756</name>
</gene>
<reference evidence="1" key="1">
    <citation type="submission" date="2020-11" db="EMBL/GenBank/DDBJ databases">
        <authorList>
            <person name="Tran Van P."/>
        </authorList>
    </citation>
    <scope>NUCLEOTIDE SEQUENCE</scope>
</reference>
<organism evidence="1">
    <name type="scientific">Timema poppense</name>
    <name type="common">Walking stick</name>
    <dbReference type="NCBI Taxonomy" id="170557"/>
    <lineage>
        <taxon>Eukaryota</taxon>
        <taxon>Metazoa</taxon>
        <taxon>Ecdysozoa</taxon>
        <taxon>Arthropoda</taxon>
        <taxon>Hexapoda</taxon>
        <taxon>Insecta</taxon>
        <taxon>Pterygota</taxon>
        <taxon>Neoptera</taxon>
        <taxon>Polyneoptera</taxon>
        <taxon>Phasmatodea</taxon>
        <taxon>Timematodea</taxon>
        <taxon>Timematoidea</taxon>
        <taxon>Timematidae</taxon>
        <taxon>Timema</taxon>
    </lineage>
</organism>
<name>A0A7R9DP95_TIMPO</name>
<sequence length="158" mass="17964">MALFKNEDGAGFKLDKPVTDRLPYCGFTRSPKSKRRTETWSRDANHKMSASSARAVPLKFNSCLLLPLCSRCSVQENQSNFTHQCACAVEIERADSFVNITCVDDQLLQCTIGQLKVCELSRRFWSLFRAWMEIHLHLSGKSQRAREGEKTSPQCSED</sequence>